<protein>
    <submittedName>
        <fullName evidence="3">5618_t:CDS:1</fullName>
    </submittedName>
</protein>
<dbReference type="Pfam" id="PF01541">
    <property type="entry name" value="GIY-YIG"/>
    <property type="match status" value="1"/>
</dbReference>
<reference evidence="3" key="1">
    <citation type="submission" date="2021-06" db="EMBL/GenBank/DDBJ databases">
        <authorList>
            <person name="Kallberg Y."/>
            <person name="Tangrot J."/>
            <person name="Rosling A."/>
        </authorList>
    </citation>
    <scope>NUCLEOTIDE SEQUENCE</scope>
    <source>
        <strain evidence="3">87-6 pot B 2015</strain>
    </source>
</reference>
<feature type="domain" description="GIY-YIG" evidence="2">
    <location>
        <begin position="16"/>
        <end position="102"/>
    </location>
</feature>
<sequence>MTRSSNYQSKIECISDAWSVYIIYNDDKSKVYVGTTRDLKDRLQKHNILENEVWSPVFAITGFHNNKEALDFETNVRALARKREFTEYATLYPGACPPLVLKRVLAIRCLLCEYDFCWRAPRGKKRRYVLHWGSFMIRDRRQTETLKNCPWARIGRFVKHMELDLSEDSPPASETESSNVSVTSSPEHSSRKRKVVDEDDVDNTDQEESDSNVEVTKCDNEDS</sequence>
<evidence type="ECO:0000256" key="1">
    <source>
        <dbReference type="SAM" id="MobiDB-lite"/>
    </source>
</evidence>
<name>A0A9N9CU78_FUNMO</name>
<accession>A0A9N9CU78</accession>
<dbReference type="PROSITE" id="PS50164">
    <property type="entry name" value="GIY_YIG"/>
    <property type="match status" value="1"/>
</dbReference>
<dbReference type="Proteomes" id="UP000789375">
    <property type="component" value="Unassembled WGS sequence"/>
</dbReference>
<gene>
    <name evidence="3" type="ORF">FMOSSE_LOCUS9731</name>
</gene>
<dbReference type="SUPFAM" id="SSF82771">
    <property type="entry name" value="GIY-YIG endonuclease"/>
    <property type="match status" value="1"/>
</dbReference>
<comment type="caution">
    <text evidence="3">The sequence shown here is derived from an EMBL/GenBank/DDBJ whole genome shotgun (WGS) entry which is preliminary data.</text>
</comment>
<evidence type="ECO:0000313" key="3">
    <source>
        <dbReference type="EMBL" id="CAG8616234.1"/>
    </source>
</evidence>
<feature type="compositionally biased region" description="Acidic residues" evidence="1">
    <location>
        <begin position="197"/>
        <end position="211"/>
    </location>
</feature>
<keyword evidence="4" id="KW-1185">Reference proteome</keyword>
<dbReference type="Gene3D" id="3.40.1440.10">
    <property type="entry name" value="GIY-YIG endonuclease"/>
    <property type="match status" value="1"/>
</dbReference>
<evidence type="ECO:0000313" key="4">
    <source>
        <dbReference type="Proteomes" id="UP000789375"/>
    </source>
</evidence>
<evidence type="ECO:0000259" key="2">
    <source>
        <dbReference type="PROSITE" id="PS50164"/>
    </source>
</evidence>
<feature type="compositionally biased region" description="Low complexity" evidence="1">
    <location>
        <begin position="173"/>
        <end position="187"/>
    </location>
</feature>
<organism evidence="3 4">
    <name type="scientific">Funneliformis mosseae</name>
    <name type="common">Endomycorrhizal fungus</name>
    <name type="synonym">Glomus mosseae</name>
    <dbReference type="NCBI Taxonomy" id="27381"/>
    <lineage>
        <taxon>Eukaryota</taxon>
        <taxon>Fungi</taxon>
        <taxon>Fungi incertae sedis</taxon>
        <taxon>Mucoromycota</taxon>
        <taxon>Glomeromycotina</taxon>
        <taxon>Glomeromycetes</taxon>
        <taxon>Glomerales</taxon>
        <taxon>Glomeraceae</taxon>
        <taxon>Funneliformis</taxon>
    </lineage>
</organism>
<dbReference type="InterPro" id="IPR000305">
    <property type="entry name" value="GIY-YIG_endonuc"/>
</dbReference>
<proteinExistence type="predicted"/>
<dbReference type="InterPro" id="IPR035901">
    <property type="entry name" value="GIY-YIG_endonuc_sf"/>
</dbReference>
<dbReference type="EMBL" id="CAJVPP010002947">
    <property type="protein sequence ID" value="CAG8616234.1"/>
    <property type="molecule type" value="Genomic_DNA"/>
</dbReference>
<feature type="region of interest" description="Disordered" evidence="1">
    <location>
        <begin position="166"/>
        <end position="223"/>
    </location>
</feature>
<dbReference type="AlphaFoldDB" id="A0A9N9CU78"/>